<sequence>MQFRQAAVQCIGPSGLHRMAYTEWGEPDNPRVLLCVHGLTRNGRDFDQLAAALSSHYRIICPDIVGRGRSGWLRDPAGYGIPQYVADMVTLIARLNVDTVHWVGTSMGGLIGMALAAQEGTPIRRLVLNDVGPLITVESLQRIATYVGTNPHWASFDEALAYVKLISAPFGPLSEAQWRHLTETSIVQGADGNWSFRYDPRIAEPFKAAFVDQDIDLWPIYGAIACPTLVIRGAESDLLARDTWRAMGERGPRAKLAEFPGVGHAPMFQSDDQIAVVRDFLLSV</sequence>
<evidence type="ECO:0000313" key="3">
    <source>
        <dbReference type="Proteomes" id="UP000718593"/>
    </source>
</evidence>
<protein>
    <submittedName>
        <fullName evidence="2">Alpha/beta hydrolase</fullName>
    </submittedName>
</protein>
<dbReference type="AlphaFoldDB" id="A0A930BTY9"/>
<dbReference type="PRINTS" id="PR00111">
    <property type="entry name" value="ABHYDROLASE"/>
</dbReference>
<dbReference type="InterPro" id="IPR029058">
    <property type="entry name" value="AB_hydrolase_fold"/>
</dbReference>
<dbReference type="Proteomes" id="UP000718593">
    <property type="component" value="Unassembled WGS sequence"/>
</dbReference>
<dbReference type="PANTHER" id="PTHR43798">
    <property type="entry name" value="MONOACYLGLYCEROL LIPASE"/>
    <property type="match status" value="1"/>
</dbReference>
<dbReference type="Gene3D" id="3.40.50.1820">
    <property type="entry name" value="alpha/beta hydrolase"/>
    <property type="match status" value="1"/>
</dbReference>
<comment type="caution">
    <text evidence="2">The sequence shown here is derived from an EMBL/GenBank/DDBJ whole genome shotgun (WGS) entry which is preliminary data.</text>
</comment>
<feature type="domain" description="AB hydrolase-1" evidence="1">
    <location>
        <begin position="32"/>
        <end position="269"/>
    </location>
</feature>
<dbReference type="PANTHER" id="PTHR43798:SF33">
    <property type="entry name" value="HYDROLASE, PUTATIVE (AFU_ORTHOLOGUE AFUA_2G14860)-RELATED"/>
    <property type="match status" value="1"/>
</dbReference>
<evidence type="ECO:0000313" key="2">
    <source>
        <dbReference type="EMBL" id="MBF1165201.1"/>
    </source>
</evidence>
<organism evidence="2 3">
    <name type="scientific">Dechloromonas agitata</name>
    <dbReference type="NCBI Taxonomy" id="73030"/>
    <lineage>
        <taxon>Bacteria</taxon>
        <taxon>Pseudomonadati</taxon>
        <taxon>Pseudomonadota</taxon>
        <taxon>Betaproteobacteria</taxon>
        <taxon>Rhodocyclales</taxon>
        <taxon>Azonexaceae</taxon>
        <taxon>Dechloromonas</taxon>
    </lineage>
</organism>
<gene>
    <name evidence="2" type="ORF">HXL68_09175</name>
</gene>
<dbReference type="InterPro" id="IPR050266">
    <property type="entry name" value="AB_hydrolase_sf"/>
</dbReference>
<evidence type="ECO:0000259" key="1">
    <source>
        <dbReference type="Pfam" id="PF00561"/>
    </source>
</evidence>
<keyword evidence="2" id="KW-0378">Hydrolase</keyword>
<dbReference type="Pfam" id="PF00561">
    <property type="entry name" value="Abhydrolase_1"/>
    <property type="match status" value="1"/>
</dbReference>
<reference evidence="2" key="1">
    <citation type="submission" date="2020-04" db="EMBL/GenBank/DDBJ databases">
        <title>Deep metagenomics examines the oral microbiome during advanced dental caries in children, revealing novel taxa and co-occurrences with host molecules.</title>
        <authorList>
            <person name="Baker J.L."/>
            <person name="Morton J.T."/>
            <person name="Dinis M."/>
            <person name="Alvarez R."/>
            <person name="Tran N.C."/>
            <person name="Knight R."/>
            <person name="Edlund A."/>
        </authorList>
    </citation>
    <scope>NUCLEOTIDE SEQUENCE</scope>
    <source>
        <strain evidence="2">JCVI_32_bin.24</strain>
    </source>
</reference>
<dbReference type="InterPro" id="IPR000073">
    <property type="entry name" value="AB_hydrolase_1"/>
</dbReference>
<dbReference type="GO" id="GO:0016787">
    <property type="term" value="F:hydrolase activity"/>
    <property type="evidence" value="ECO:0007669"/>
    <property type="project" value="UniProtKB-KW"/>
</dbReference>
<name>A0A930BTY9_9RHOO</name>
<proteinExistence type="predicted"/>
<dbReference type="EMBL" id="JABZMI010000166">
    <property type="protein sequence ID" value="MBF1165201.1"/>
    <property type="molecule type" value="Genomic_DNA"/>
</dbReference>
<dbReference type="GO" id="GO:0016020">
    <property type="term" value="C:membrane"/>
    <property type="evidence" value="ECO:0007669"/>
    <property type="project" value="TreeGrafter"/>
</dbReference>
<dbReference type="SUPFAM" id="SSF53474">
    <property type="entry name" value="alpha/beta-Hydrolases"/>
    <property type="match status" value="1"/>
</dbReference>
<accession>A0A930BTY9</accession>